<dbReference type="AlphaFoldDB" id="A0A1G8PVM3"/>
<dbReference type="RefSeq" id="WP_090588479.1">
    <property type="nucleotide sequence ID" value="NZ_FNDT01000038.1"/>
</dbReference>
<dbReference type="Proteomes" id="UP000199258">
    <property type="component" value="Unassembled WGS sequence"/>
</dbReference>
<gene>
    <name evidence="1" type="ORF">SAMN04488693_1385</name>
</gene>
<evidence type="ECO:0000313" key="1">
    <source>
        <dbReference type="EMBL" id="SDI96316.1"/>
    </source>
</evidence>
<organism evidence="1 2">
    <name type="scientific">Arthrobacter subterraneus</name>
    <dbReference type="NCBI Taxonomy" id="335973"/>
    <lineage>
        <taxon>Bacteria</taxon>
        <taxon>Bacillati</taxon>
        <taxon>Actinomycetota</taxon>
        <taxon>Actinomycetes</taxon>
        <taxon>Micrococcales</taxon>
        <taxon>Micrococcaceae</taxon>
        <taxon>Arthrobacter</taxon>
    </lineage>
</organism>
<evidence type="ECO:0000313" key="2">
    <source>
        <dbReference type="Proteomes" id="UP000199258"/>
    </source>
</evidence>
<accession>A0A1G8PVM3</accession>
<proteinExistence type="predicted"/>
<dbReference type="STRING" id="335973.SAMN04488693_1385"/>
<dbReference type="EMBL" id="FNDT01000038">
    <property type="protein sequence ID" value="SDI96316.1"/>
    <property type="molecule type" value="Genomic_DNA"/>
</dbReference>
<reference evidence="1 2" key="1">
    <citation type="submission" date="2016-10" db="EMBL/GenBank/DDBJ databases">
        <authorList>
            <person name="de Groot N.N."/>
        </authorList>
    </citation>
    <scope>NUCLEOTIDE SEQUENCE [LARGE SCALE GENOMIC DNA]</scope>
    <source>
        <strain evidence="1 2">NP_1H</strain>
    </source>
</reference>
<keyword evidence="2" id="KW-1185">Reference proteome</keyword>
<protein>
    <submittedName>
        <fullName evidence="1">Uncharacterized protein</fullName>
    </submittedName>
</protein>
<dbReference type="OrthoDB" id="4966867at2"/>
<name>A0A1G8PVM3_9MICC</name>
<sequence>MAAVVTGTVVLLVGVINVLVTLHQGRSTRKAAQLLADREQWWNRFTWAAEELFSPHEPRALVAISVLNSLAAVEWINQDDRVMIFNVFDVLNSDIDVEELEGASDGQG</sequence>